<gene>
    <name evidence="2" type="ORF">Bathy08g01860</name>
</gene>
<dbReference type="EMBL" id="FO082271">
    <property type="protein sequence ID" value="CCO17821.1"/>
    <property type="molecule type" value="Genomic_DNA"/>
</dbReference>
<dbReference type="STRING" id="41875.K8EIH5"/>
<dbReference type="Proteomes" id="UP000198341">
    <property type="component" value="Chromosome 8"/>
</dbReference>
<dbReference type="GeneID" id="19014165"/>
<evidence type="ECO:0000313" key="3">
    <source>
        <dbReference type="Proteomes" id="UP000198341"/>
    </source>
</evidence>
<dbReference type="AlphaFoldDB" id="K8EIH5"/>
<dbReference type="RefSeq" id="XP_007511700.1">
    <property type="nucleotide sequence ID" value="XM_007511638.1"/>
</dbReference>
<dbReference type="eggNOG" id="ENOG502QSKB">
    <property type="taxonomic scope" value="Eukaryota"/>
</dbReference>
<feature type="compositionally biased region" description="Basic residues" evidence="1">
    <location>
        <begin position="56"/>
        <end position="70"/>
    </location>
</feature>
<feature type="compositionally biased region" description="Low complexity" evidence="1">
    <location>
        <begin position="444"/>
        <end position="453"/>
    </location>
</feature>
<name>K8EIH5_9CHLO</name>
<feature type="region of interest" description="Disordered" evidence="1">
    <location>
        <begin position="121"/>
        <end position="147"/>
    </location>
</feature>
<keyword evidence="3" id="KW-1185">Reference proteome</keyword>
<evidence type="ECO:0000313" key="2">
    <source>
        <dbReference type="EMBL" id="CCO17821.1"/>
    </source>
</evidence>
<feature type="region of interest" description="Disordered" evidence="1">
    <location>
        <begin position="93"/>
        <end position="112"/>
    </location>
</feature>
<organism evidence="2 3">
    <name type="scientific">Bathycoccus prasinos</name>
    <dbReference type="NCBI Taxonomy" id="41875"/>
    <lineage>
        <taxon>Eukaryota</taxon>
        <taxon>Viridiplantae</taxon>
        <taxon>Chlorophyta</taxon>
        <taxon>Mamiellophyceae</taxon>
        <taxon>Mamiellales</taxon>
        <taxon>Bathycoccaceae</taxon>
        <taxon>Bathycoccus</taxon>
    </lineage>
</organism>
<feature type="region of interest" description="Disordered" evidence="1">
    <location>
        <begin position="434"/>
        <end position="454"/>
    </location>
</feature>
<dbReference type="SUPFAM" id="SSF55961">
    <property type="entry name" value="Bet v1-like"/>
    <property type="match status" value="1"/>
</dbReference>
<accession>K8EIH5</accession>
<dbReference type="InterPro" id="IPR023393">
    <property type="entry name" value="START-like_dom_sf"/>
</dbReference>
<reference evidence="2 3" key="1">
    <citation type="submission" date="2011-10" db="EMBL/GenBank/DDBJ databases">
        <authorList>
            <person name="Genoscope - CEA"/>
        </authorList>
    </citation>
    <scope>NUCLEOTIDE SEQUENCE [LARGE SCALE GENOMIC DNA]</scope>
    <source>
        <strain evidence="2 3">RCC 1105</strain>
    </source>
</reference>
<feature type="region of interest" description="Disordered" evidence="1">
    <location>
        <begin position="252"/>
        <end position="284"/>
    </location>
</feature>
<feature type="compositionally biased region" description="Low complexity" evidence="1">
    <location>
        <begin position="35"/>
        <end position="51"/>
    </location>
</feature>
<proteinExistence type="predicted"/>
<dbReference type="PANTHER" id="PTHR34060">
    <property type="entry name" value="POLYKETIDE CYCLASE / DEHYDRASE AND LIPID TRANSPORT PROTEIN"/>
    <property type="match status" value="1"/>
</dbReference>
<feature type="compositionally biased region" description="Low complexity" evidence="1">
    <location>
        <begin position="254"/>
        <end position="268"/>
    </location>
</feature>
<dbReference type="PANTHER" id="PTHR34060:SF1">
    <property type="entry name" value="POLYKETIDE CYCLASE _ DEHYDRASE AND LIPID TRANSPORT PROTEIN"/>
    <property type="match status" value="1"/>
</dbReference>
<evidence type="ECO:0008006" key="4">
    <source>
        <dbReference type="Google" id="ProtNLM"/>
    </source>
</evidence>
<dbReference type="Gene3D" id="3.30.530.20">
    <property type="match status" value="1"/>
</dbReference>
<feature type="region of interest" description="Disordered" evidence="1">
    <location>
        <begin position="35"/>
        <end position="84"/>
    </location>
</feature>
<sequence length="1011" mass="114475">MIASSSSSSAAAAANCNGGEQHFLQRRRRIFSSALASTSGASSSRWSPSNSWTTGRTRRDKRRRRRRRRRRSDDDDSDDGVVRSFPPLRARKTRYEYEREKDDDELRKDEDLELLRDLMMEDNTEEEEEEEEDDEEEDETLGRTTRRRRRTKADINAGAGGDDFETLITPRAKYRARIDASPDATWEAVSDASLFSTFAPNVRTSLRSFSSSGGVSTYRLASDCRDEVILCANELRGEIFLEVVLLPPEKATMSSSSSSSSSSQLISSKDTLANRRKKQPEAPTISRTLSFSSRDVDRRNGEFECFGKIKVARLKSASFACELSYECEIRPTKYPVLRRALERVMRQSFEEIATAINQRASSIQRAKLNSPFLDLETLNWNEASEEFYYVDEFDDDGYFIGRRKKRRDGRLANAGLKPENYLGLSEVSVPLVQQGGDENDREGTNTNNTNNSTTKKKMMSISGRFRPPTVRRNVMPPAENLSWQAAQGNTTSGAQGGRWFDEIVDADAAEDLSTSAPGSIEVHNRRYDTPAVYHRRTLSAVRIEAPPSLVWKVLTAYESLAKFAPNLVHCEVLPNATLGVAVPGGGVAGGTGKNLKRLRFVFLKHCLCHAIYESVGVDLSQKDEEGEIQFRVSRNQRRDGVLQGKFLVVPANDSIDDDDDIDGSATLRSFDEKYDGTFSVSKLDRADFNDFNDAPEEAEATILKFAIEGINAKANYENGRARKPPLDERQVVDETIEFLTTLRAHIEAISLEKVIPLVTFDNSVRKLNIVPELDQTNQTIAEFMRLNPKLDEEQEDSIDATISRDDDELTIAERAKLYGLTEAAMKQSTNASASLSEKNGKKKKNTYDMKSFDEDEERELFEALRVDIEAFNATLLLKSKEDGKTQQQQQQQQQRIPQKLLLREYGREDLEKRIRELGGYKIVSEKFGWDKNMPKPRGYWRDLENVRVELESFIESLELPLDELPSRGVFMENGREDIYQSFRFHGGASEVAMKLGLVGKQQQQQQQQQQQ</sequence>
<protein>
    <recommendedName>
        <fullName evidence="4">Coenzyme Q-binding protein COQ10 START domain-containing protein</fullName>
    </recommendedName>
</protein>
<dbReference type="KEGG" id="bpg:Bathy08g01860"/>
<dbReference type="OrthoDB" id="2779at2759"/>
<feature type="compositionally biased region" description="Acidic residues" evidence="1">
    <location>
        <begin position="121"/>
        <end position="139"/>
    </location>
</feature>
<evidence type="ECO:0000256" key="1">
    <source>
        <dbReference type="SAM" id="MobiDB-lite"/>
    </source>
</evidence>